<dbReference type="Gene3D" id="3.30.460.10">
    <property type="entry name" value="Beta Polymerase, domain 2"/>
    <property type="match status" value="1"/>
</dbReference>
<proteinExistence type="inferred from homology"/>
<accession>A0A7L9FH79</accession>
<dbReference type="KEGG" id="thel:IG193_01570"/>
<dbReference type="RefSeq" id="WP_192819150.1">
    <property type="nucleotide sequence ID" value="NZ_CP062310.1"/>
</dbReference>
<protein>
    <submittedName>
        <fullName evidence="6">DUF86 domain-containing protein</fullName>
    </submittedName>
</protein>
<dbReference type="InterPro" id="IPR037038">
    <property type="entry name" value="HepT-like_sf"/>
</dbReference>
<dbReference type="GO" id="GO:0110001">
    <property type="term" value="C:toxin-antitoxin complex"/>
    <property type="evidence" value="ECO:0007669"/>
    <property type="project" value="InterPro"/>
</dbReference>
<dbReference type="GO" id="GO:0004540">
    <property type="term" value="F:RNA nuclease activity"/>
    <property type="evidence" value="ECO:0007669"/>
    <property type="project" value="InterPro"/>
</dbReference>
<sequence length="267" mass="30076">MEIRAPVSRAVDALRKAGELAGRASLDAYGEASLRWFLYEAHQDPLDAMAALISELGIKKPPSYAGMGQVLAENSLVSPGDAELIAEMARNRNRLAHTYRLLDLAELREVYSRARDYIPRLAEVLLRTSEERGVDPPQLPGGLLALLRSLGVKALLLFGSRARGDYTEESDYDVAVLAERQLSLRELDAIASELSRLWNGAEVDVVDLSKASNELLYKALRDAVPLYVEDERWFKAWAAREYSRVLDEEDLMDVYYRRLRLSLHVRT</sequence>
<dbReference type="SUPFAM" id="SSF81301">
    <property type="entry name" value="Nucleotidyltransferase"/>
    <property type="match status" value="1"/>
</dbReference>
<dbReference type="NCBIfam" id="NF047752">
    <property type="entry name" value="MntA_antitoxin"/>
    <property type="match status" value="1"/>
</dbReference>
<evidence type="ECO:0000256" key="4">
    <source>
        <dbReference type="ARBA" id="ARBA00024207"/>
    </source>
</evidence>
<dbReference type="Pfam" id="PF01934">
    <property type="entry name" value="HepT-like"/>
    <property type="match status" value="1"/>
</dbReference>
<evidence type="ECO:0000313" key="6">
    <source>
        <dbReference type="EMBL" id="QOJ79178.1"/>
    </source>
</evidence>
<dbReference type="PANTHER" id="PTHR43852">
    <property type="entry name" value="NUCLEOTIDYLTRANSFERASE"/>
    <property type="match status" value="1"/>
</dbReference>
<dbReference type="Pfam" id="PF18765">
    <property type="entry name" value="Polbeta"/>
    <property type="match status" value="1"/>
</dbReference>
<evidence type="ECO:0000256" key="2">
    <source>
        <dbReference type="ARBA" id="ARBA00022722"/>
    </source>
</evidence>
<name>A0A7L9FH79_9CREN</name>
<dbReference type="AlphaFoldDB" id="A0A7L9FH79"/>
<dbReference type="Proteomes" id="UP000594121">
    <property type="component" value="Chromosome"/>
</dbReference>
<dbReference type="InParanoid" id="A0A7L9FH79"/>
<comment type="similarity">
    <text evidence="4">Belongs to the HepT RNase toxin family.</text>
</comment>
<dbReference type="Gene3D" id="1.20.120.580">
    <property type="entry name" value="bsu32300-like"/>
    <property type="match status" value="1"/>
</dbReference>
<evidence type="ECO:0000256" key="1">
    <source>
        <dbReference type="ARBA" id="ARBA00022649"/>
    </source>
</evidence>
<evidence type="ECO:0000313" key="7">
    <source>
        <dbReference type="Proteomes" id="UP000594121"/>
    </source>
</evidence>
<organism evidence="6 7">
    <name type="scientific">Infirmifilum lucidum</name>
    <dbReference type="NCBI Taxonomy" id="2776706"/>
    <lineage>
        <taxon>Archaea</taxon>
        <taxon>Thermoproteota</taxon>
        <taxon>Thermoprotei</taxon>
        <taxon>Thermofilales</taxon>
        <taxon>Thermofilaceae</taxon>
        <taxon>Infirmifilum</taxon>
    </lineage>
</organism>
<keyword evidence="3" id="KW-0378">Hydrolase</keyword>
<evidence type="ECO:0000259" key="5">
    <source>
        <dbReference type="Pfam" id="PF18765"/>
    </source>
</evidence>
<feature type="domain" description="Polymerase beta nucleotidyltransferase" evidence="5">
    <location>
        <begin position="151"/>
        <end position="231"/>
    </location>
</feature>
<dbReference type="PANTHER" id="PTHR43852:SF3">
    <property type="entry name" value="NUCLEOTIDYLTRANSFERASE"/>
    <property type="match status" value="1"/>
</dbReference>
<dbReference type="GeneID" id="59148544"/>
<dbReference type="CDD" id="cd05403">
    <property type="entry name" value="NT_KNTase_like"/>
    <property type="match status" value="1"/>
</dbReference>
<keyword evidence="2" id="KW-0540">Nuclease</keyword>
<keyword evidence="7" id="KW-1185">Reference proteome</keyword>
<keyword evidence="1" id="KW-1277">Toxin-antitoxin system</keyword>
<dbReference type="EMBL" id="CP062310">
    <property type="protein sequence ID" value="QOJ79178.1"/>
    <property type="molecule type" value="Genomic_DNA"/>
</dbReference>
<dbReference type="InterPro" id="IPR052930">
    <property type="entry name" value="TA_antitoxin_MntA"/>
</dbReference>
<gene>
    <name evidence="6" type="ORF">IG193_01570</name>
</gene>
<reference evidence="6 7" key="1">
    <citation type="submission" date="2020-10" db="EMBL/GenBank/DDBJ databases">
        <title>Thermofilum lucidum 3507LT sp. nov. a novel member of Thermofilaceae family isolated from Chile hot spring, and proposal of description order Thermofilales.</title>
        <authorList>
            <person name="Zayulina K.S."/>
            <person name="Elcheninov A.G."/>
            <person name="Toshchakov S.V."/>
            <person name="Kublanov I.V."/>
        </authorList>
    </citation>
    <scope>NUCLEOTIDE SEQUENCE [LARGE SCALE GENOMIC DNA]</scope>
    <source>
        <strain evidence="6 7">3507LT</strain>
    </source>
</reference>
<dbReference type="SUPFAM" id="SSF81593">
    <property type="entry name" value="Nucleotidyltransferase substrate binding subunit/domain"/>
    <property type="match status" value="1"/>
</dbReference>
<dbReference type="InterPro" id="IPR041633">
    <property type="entry name" value="Polbeta"/>
</dbReference>
<dbReference type="InterPro" id="IPR008201">
    <property type="entry name" value="HepT-like"/>
</dbReference>
<dbReference type="InterPro" id="IPR043519">
    <property type="entry name" value="NT_sf"/>
</dbReference>
<evidence type="ECO:0000256" key="3">
    <source>
        <dbReference type="ARBA" id="ARBA00022801"/>
    </source>
</evidence>
<dbReference type="GO" id="GO:0016787">
    <property type="term" value="F:hydrolase activity"/>
    <property type="evidence" value="ECO:0007669"/>
    <property type="project" value="UniProtKB-KW"/>
</dbReference>